<comment type="caution">
    <text evidence="1">The sequence shown here is derived from an EMBL/GenBank/DDBJ whole genome shotgun (WGS) entry which is preliminary data.</text>
</comment>
<reference evidence="1" key="1">
    <citation type="journal article" date="2019" name="Sci. Rep.">
        <title>Draft genome of Tanacetum cinerariifolium, the natural source of mosquito coil.</title>
        <authorList>
            <person name="Yamashiro T."/>
            <person name="Shiraishi A."/>
            <person name="Satake H."/>
            <person name="Nakayama K."/>
        </authorList>
    </citation>
    <scope>NUCLEOTIDE SEQUENCE</scope>
</reference>
<dbReference type="EMBL" id="BKCJ010005348">
    <property type="protein sequence ID" value="GEU66238.1"/>
    <property type="molecule type" value="Genomic_DNA"/>
</dbReference>
<accession>A0A6L2LX50</accession>
<protein>
    <submittedName>
        <fullName evidence="1">Uncharacterized protein</fullName>
    </submittedName>
</protein>
<name>A0A6L2LX50_TANCI</name>
<organism evidence="1">
    <name type="scientific">Tanacetum cinerariifolium</name>
    <name type="common">Dalmatian daisy</name>
    <name type="synonym">Chrysanthemum cinerariifolium</name>
    <dbReference type="NCBI Taxonomy" id="118510"/>
    <lineage>
        <taxon>Eukaryota</taxon>
        <taxon>Viridiplantae</taxon>
        <taxon>Streptophyta</taxon>
        <taxon>Embryophyta</taxon>
        <taxon>Tracheophyta</taxon>
        <taxon>Spermatophyta</taxon>
        <taxon>Magnoliopsida</taxon>
        <taxon>eudicotyledons</taxon>
        <taxon>Gunneridae</taxon>
        <taxon>Pentapetalae</taxon>
        <taxon>asterids</taxon>
        <taxon>campanulids</taxon>
        <taxon>Asterales</taxon>
        <taxon>Asteraceae</taxon>
        <taxon>Asteroideae</taxon>
        <taxon>Anthemideae</taxon>
        <taxon>Anthemidinae</taxon>
        <taxon>Tanacetum</taxon>
    </lineage>
</organism>
<dbReference type="AlphaFoldDB" id="A0A6L2LX50"/>
<gene>
    <name evidence="1" type="ORF">Tci_038216</name>
</gene>
<evidence type="ECO:0000313" key="1">
    <source>
        <dbReference type="EMBL" id="GEU66238.1"/>
    </source>
</evidence>
<sequence>MKIKRQLEVNGIDTDVEFDPSNVKGDDEEVLTGDGLSNLKEEDLSEDNEIAKVFRIEIDIFLFETPLCKAFKEFNHLLQIDVDVLIGDLPRFKTYEDYKNAHALMDDGDDIGDLDDYLIPNNTPYYIDEEEERFKERRSKLLRIPYEKPPTFKSEKFSLGPAEEYVAIKEYEYDFWVLAKKTCLKSTNRIFTRKTKGGP</sequence>
<proteinExistence type="predicted"/>